<keyword evidence="1" id="KW-0472">Membrane</keyword>
<sequence length="121" mass="12630">MRMQEFCLGAALALWACLLLALPRTDVTWPGIGQLLAILPRADHPTLVYALLAWLTGGAQIVGAVCNHPALRRASAIAAFTAWAFIAFGLIAPNALVPAIAAYGALALLNIRAALGRMGNA</sequence>
<proteinExistence type="predicted"/>
<dbReference type="KEGG" id="abg:Asbog_00072"/>
<keyword evidence="1" id="KW-0812">Transmembrane</keyword>
<accession>A0AAN4U2M1</accession>
<organism evidence="2 3">
    <name type="scientific">Asaia bogorensis NBRC 16594</name>
    <dbReference type="NCBI Taxonomy" id="1231624"/>
    <lineage>
        <taxon>Bacteria</taxon>
        <taxon>Pseudomonadati</taxon>
        <taxon>Pseudomonadota</taxon>
        <taxon>Alphaproteobacteria</taxon>
        <taxon>Acetobacterales</taxon>
        <taxon>Acetobacteraceae</taxon>
        <taxon>Asaia</taxon>
    </lineage>
</organism>
<keyword evidence="1" id="KW-1133">Transmembrane helix</keyword>
<keyword evidence="3" id="KW-1185">Reference proteome</keyword>
<gene>
    <name evidence="2" type="ORF">ABO01nite_07420</name>
</gene>
<protein>
    <submittedName>
        <fullName evidence="2">Uncharacterized protein</fullName>
    </submittedName>
</protein>
<reference evidence="2 3" key="1">
    <citation type="submission" date="2019-07" db="EMBL/GenBank/DDBJ databases">
        <title>Whole genome shotgun sequence of Asaia bogorensis NBRC 16594.</title>
        <authorList>
            <person name="Hosoyama A."/>
            <person name="Uohara A."/>
            <person name="Ohji S."/>
            <person name="Ichikawa N."/>
        </authorList>
    </citation>
    <scope>NUCLEOTIDE SEQUENCE [LARGE SCALE GENOMIC DNA]</scope>
    <source>
        <strain evidence="2 3">NBRC 16594</strain>
    </source>
</reference>
<dbReference type="AlphaFoldDB" id="A0AAN4U2M1"/>
<evidence type="ECO:0000256" key="1">
    <source>
        <dbReference type="SAM" id="Phobius"/>
    </source>
</evidence>
<feature type="transmembrane region" description="Helical" evidence="1">
    <location>
        <begin position="47"/>
        <end position="67"/>
    </location>
</feature>
<dbReference type="EMBL" id="BJVS01000002">
    <property type="protein sequence ID" value="GEL52735.1"/>
    <property type="molecule type" value="Genomic_DNA"/>
</dbReference>
<comment type="caution">
    <text evidence="2">The sequence shown here is derived from an EMBL/GenBank/DDBJ whole genome shotgun (WGS) entry which is preliminary data.</text>
</comment>
<evidence type="ECO:0000313" key="2">
    <source>
        <dbReference type="EMBL" id="GEL52735.1"/>
    </source>
</evidence>
<feature type="transmembrane region" description="Helical" evidence="1">
    <location>
        <begin position="74"/>
        <end position="91"/>
    </location>
</feature>
<dbReference type="Proteomes" id="UP000321287">
    <property type="component" value="Unassembled WGS sequence"/>
</dbReference>
<evidence type="ECO:0000313" key="3">
    <source>
        <dbReference type="Proteomes" id="UP000321287"/>
    </source>
</evidence>
<name>A0AAN4U2M1_9PROT</name>